<dbReference type="RefSeq" id="XP_001033539.1">
    <property type="nucleotide sequence ID" value="XM_001033539.1"/>
</dbReference>
<dbReference type="Proteomes" id="UP000009168">
    <property type="component" value="Unassembled WGS sequence"/>
</dbReference>
<dbReference type="HOGENOM" id="CLU_014818_0_0_1"/>
<name>Q22KC3_TETTS</name>
<organism evidence="2 3">
    <name type="scientific">Tetrahymena thermophila (strain SB210)</name>
    <dbReference type="NCBI Taxonomy" id="312017"/>
    <lineage>
        <taxon>Eukaryota</taxon>
        <taxon>Sar</taxon>
        <taxon>Alveolata</taxon>
        <taxon>Ciliophora</taxon>
        <taxon>Intramacronucleata</taxon>
        <taxon>Oligohymenophorea</taxon>
        <taxon>Hymenostomatida</taxon>
        <taxon>Tetrahymenina</taxon>
        <taxon>Tetrahymenidae</taxon>
        <taxon>Tetrahymena</taxon>
    </lineage>
</organism>
<accession>Q22KC3</accession>
<feature type="signal peptide" evidence="1">
    <location>
        <begin position="1"/>
        <end position="18"/>
    </location>
</feature>
<dbReference type="InterPro" id="IPR009670">
    <property type="entry name" value="SerH"/>
</dbReference>
<sequence length="1083" mass="122327">MKIEILLISLLLAQNVIADPKPGKPVTCDKSQTDCSKCPVMYQFNWIYDQTTQKCHIEDCNASTIINFSDQYCLSCQSDYSNTYFNGSACVKSSDSCFSRSLPWTDSDCQACKQGKYAIFNGQVCSQYQCNQKTWTDQDCQKCNPSYVASPDQTKCVNTNGVSCTQIKQGQIISDQFCQACYQQNYYADVNLEKCVQSSDTCGLYQNPNGNQYYINKYNNSYQRKTPYTDDDCKICNSQYALPDQSGCFSCKLVEQYSLYSDQLCQKCFGTSYFAIIDGSSCVQSSDTCGKNYPYYGTKNYYRTLSWTDNDCVLCKQGQYAYQHQNGCFTCPSSNSTSVIIQFNDEICQKCFGKQYFAALDGYSCVQSSDSCNRGPLKRFKPWTDNDCQLCKAGQYASFQQNQCFTCQSSNLTYNQQQNYNDEICQKCYGQGYFATIDGQNCVQSQFTCGKNSPRFTDWTDSDCQLCKAGQYAYKHQSGCFFCTQYSQNDEVCQKCVGQEYFAANDGQCVQSQDTCGNNFQNQRLTPWTDKDCQLCKNGQYAYAKQYGCFNCQPYNIYNKLFNGFNDEICIKCFGQGHFAAFDKQSCVQSSDSCEAVMPNLGSISYQNVRLSPWSDQDCQLCKAGQLALPDKLGCYSCPSSYQGQYLNDLICQLCFGSGYYATLNGSQCVQSSDTCGRNLFQGNQNQFPSIPNRQSPWTDQDCQLCQVGQYATLDKTSCFTCNYQTSTSVYPVYPKQYQLSDYICQICVGQGYFLSATGICVHSSDTCGVYLTANNVDIKNVNFNFQKQKFIYPLAQRNTAWTDQDCFLCQTGYYANYDKSFCSPIQCNNQKNWTDSLCQQCGISYSKNNSTLVISYYASIDKTQCVQTHQSCSNSTNVDDLFCQTCYKNPKMFASLDGQECLQLQDSCDSKIRKALWTDSDCQKCKKGKYATFDKKSCAKTANCSSQKSPFSDDFCQQCSEGEQYASKDGLHCLSINHSCTYTGSWSEKDCLQCFNNKKHVNIEGTACVQSQDSCVNRNSAWTNQDCKLCYPQKNIQTNLFGTECIDIDCKKTSGWTDYDCYKCDPLKPFASSNQNSCSQQK</sequence>
<protein>
    <submittedName>
        <fullName evidence="2">Cell surface immobilization antigen</fullName>
    </submittedName>
</protein>
<dbReference type="EMBL" id="GG662498">
    <property type="protein sequence ID" value="EAR85876.1"/>
    <property type="molecule type" value="Genomic_DNA"/>
</dbReference>
<dbReference type="GeneID" id="7830994"/>
<dbReference type="AlphaFoldDB" id="Q22KC3"/>
<dbReference type="Pfam" id="PF06873">
    <property type="entry name" value="SerH"/>
    <property type="match status" value="3"/>
</dbReference>
<keyword evidence="1" id="KW-0732">Signal</keyword>
<evidence type="ECO:0000256" key="1">
    <source>
        <dbReference type="SAM" id="SignalP"/>
    </source>
</evidence>
<evidence type="ECO:0000313" key="2">
    <source>
        <dbReference type="EMBL" id="EAR85876.1"/>
    </source>
</evidence>
<proteinExistence type="predicted"/>
<feature type="chain" id="PRO_5004201402" evidence="1">
    <location>
        <begin position="19"/>
        <end position="1083"/>
    </location>
</feature>
<keyword evidence="3" id="KW-1185">Reference proteome</keyword>
<dbReference type="InParanoid" id="Q22KC3"/>
<dbReference type="KEGG" id="tet:TTHERM_00313580"/>
<reference evidence="3" key="1">
    <citation type="journal article" date="2006" name="PLoS Biol.">
        <title>Macronuclear genome sequence of the ciliate Tetrahymena thermophila, a model eukaryote.</title>
        <authorList>
            <person name="Eisen J.A."/>
            <person name="Coyne R.S."/>
            <person name="Wu M."/>
            <person name="Wu D."/>
            <person name="Thiagarajan M."/>
            <person name="Wortman J.R."/>
            <person name="Badger J.H."/>
            <person name="Ren Q."/>
            <person name="Amedeo P."/>
            <person name="Jones K.M."/>
            <person name="Tallon L.J."/>
            <person name="Delcher A.L."/>
            <person name="Salzberg S.L."/>
            <person name="Silva J.C."/>
            <person name="Haas B.J."/>
            <person name="Majoros W.H."/>
            <person name="Farzad M."/>
            <person name="Carlton J.M."/>
            <person name="Smith R.K. Jr."/>
            <person name="Garg J."/>
            <person name="Pearlman R.E."/>
            <person name="Karrer K.M."/>
            <person name="Sun L."/>
            <person name="Manning G."/>
            <person name="Elde N.C."/>
            <person name="Turkewitz A.P."/>
            <person name="Asai D.J."/>
            <person name="Wilkes D.E."/>
            <person name="Wang Y."/>
            <person name="Cai H."/>
            <person name="Collins K."/>
            <person name="Stewart B.A."/>
            <person name="Lee S.R."/>
            <person name="Wilamowska K."/>
            <person name="Weinberg Z."/>
            <person name="Ruzzo W.L."/>
            <person name="Wloga D."/>
            <person name="Gaertig J."/>
            <person name="Frankel J."/>
            <person name="Tsao C.-C."/>
            <person name="Gorovsky M.A."/>
            <person name="Keeling P.J."/>
            <person name="Waller R.F."/>
            <person name="Patron N.J."/>
            <person name="Cherry J.M."/>
            <person name="Stover N.A."/>
            <person name="Krieger C.J."/>
            <person name="del Toro C."/>
            <person name="Ryder H.F."/>
            <person name="Williamson S.C."/>
            <person name="Barbeau R.A."/>
            <person name="Hamilton E.P."/>
            <person name="Orias E."/>
        </authorList>
    </citation>
    <scope>NUCLEOTIDE SEQUENCE [LARGE SCALE GENOMIC DNA]</scope>
    <source>
        <strain evidence="3">SB210</strain>
    </source>
</reference>
<evidence type="ECO:0000313" key="3">
    <source>
        <dbReference type="Proteomes" id="UP000009168"/>
    </source>
</evidence>
<gene>
    <name evidence="2" type="ORF">TTHERM_00313580</name>
</gene>